<evidence type="ECO:0000313" key="4">
    <source>
        <dbReference type="Proteomes" id="UP000178538"/>
    </source>
</evidence>
<evidence type="ECO:0000313" key="3">
    <source>
        <dbReference type="EMBL" id="OHA91698.1"/>
    </source>
</evidence>
<dbReference type="Gene3D" id="6.10.250.3150">
    <property type="match status" value="1"/>
</dbReference>
<evidence type="ECO:0000256" key="1">
    <source>
        <dbReference type="SAM" id="Coils"/>
    </source>
</evidence>
<gene>
    <name evidence="3" type="ORF">A2832_01450</name>
</gene>
<proteinExistence type="predicted"/>
<feature type="coiled-coil region" evidence="1">
    <location>
        <begin position="152"/>
        <end position="214"/>
    </location>
</feature>
<name>A0A1G2T3V7_9BACT</name>
<accession>A0A1G2T3V7</accession>
<dbReference type="Proteomes" id="UP000178538">
    <property type="component" value="Unassembled WGS sequence"/>
</dbReference>
<comment type="caution">
    <text evidence="3">The sequence shown here is derived from an EMBL/GenBank/DDBJ whole genome shotgun (WGS) entry which is preliminary data.</text>
</comment>
<dbReference type="Gene3D" id="1.10.530.10">
    <property type="match status" value="1"/>
</dbReference>
<dbReference type="EMBL" id="MHVG01000001">
    <property type="protein sequence ID" value="OHA91698.1"/>
    <property type="molecule type" value="Genomic_DNA"/>
</dbReference>
<keyword evidence="1" id="KW-0175">Coiled coil</keyword>
<dbReference type="SUPFAM" id="SSF53955">
    <property type="entry name" value="Lysozyme-like"/>
    <property type="match status" value="1"/>
</dbReference>
<evidence type="ECO:0008006" key="5">
    <source>
        <dbReference type="Google" id="ProtNLM"/>
    </source>
</evidence>
<dbReference type="AlphaFoldDB" id="A0A1G2T3V7"/>
<sequence length="467" mass="51385">MYKFVTATAIIFLLIPVVTTGQSACPSDVRAREPVACAELDKLVKEESEAQKEVDRLKGLGAGFASDIAFLTQKIKVAQANIKSKNNQIALLTRDIAVKQSEIVVLDGRITAGRQAIAAILRKTNDINSYSLAEAVLSDKNLSEFFVDIDTYASTEKALADLFAELRDVRAQTESEKLALNKKREAEASARAALEAAKKQVEIANAEKKTLLAINDANKKTYEQVVADRRTRANHIRAELFQLRDIEPIEFGDALRYAEQASAKTGVRPAFILAVLQYESKLGANVGRCNRPQDVKKWQDIMPGPLHYSNYLNNGRSCRNANGPCSYRDDQSAFVRIIDEIDRYSSPEGVPLSCPIVGLPGWGGAMGPAQFIPTTWELFKSKISNAFNIRTPDPWNPEHAITAMALYLAELGANTQDWTNERTAACKYNSGSTCYVNGRAGLGLSYGVNVMAIAESIQRDKIDPLKF</sequence>
<dbReference type="InterPro" id="IPR023346">
    <property type="entry name" value="Lysozyme-like_dom_sf"/>
</dbReference>
<feature type="coiled-coil region" evidence="1">
    <location>
        <begin position="40"/>
        <end position="95"/>
    </location>
</feature>
<feature type="signal peptide" evidence="2">
    <location>
        <begin position="1"/>
        <end position="23"/>
    </location>
</feature>
<protein>
    <recommendedName>
        <fullName evidence="5">Transglycosylase SLT domain-containing protein</fullName>
    </recommendedName>
</protein>
<organism evidence="3 4">
    <name type="scientific">Candidatus Zambryskibacteria bacterium RIFCSPHIGHO2_01_FULL_44_22b</name>
    <dbReference type="NCBI Taxonomy" id="1802737"/>
    <lineage>
        <taxon>Bacteria</taxon>
        <taxon>Candidatus Zambryskiibacteriota</taxon>
    </lineage>
</organism>
<dbReference type="STRING" id="1802737.A2832_01450"/>
<keyword evidence="2" id="KW-0732">Signal</keyword>
<evidence type="ECO:0000256" key="2">
    <source>
        <dbReference type="SAM" id="SignalP"/>
    </source>
</evidence>
<feature type="chain" id="PRO_5009584533" description="Transglycosylase SLT domain-containing protein" evidence="2">
    <location>
        <begin position="24"/>
        <end position="467"/>
    </location>
</feature>
<reference evidence="3 4" key="1">
    <citation type="journal article" date="2016" name="Nat. Commun.">
        <title>Thousands of microbial genomes shed light on interconnected biogeochemical processes in an aquifer system.</title>
        <authorList>
            <person name="Anantharaman K."/>
            <person name="Brown C.T."/>
            <person name="Hug L.A."/>
            <person name="Sharon I."/>
            <person name="Castelle C.J."/>
            <person name="Probst A.J."/>
            <person name="Thomas B.C."/>
            <person name="Singh A."/>
            <person name="Wilkins M.J."/>
            <person name="Karaoz U."/>
            <person name="Brodie E.L."/>
            <person name="Williams K.H."/>
            <person name="Hubbard S.S."/>
            <person name="Banfield J.F."/>
        </authorList>
    </citation>
    <scope>NUCLEOTIDE SEQUENCE [LARGE SCALE GENOMIC DNA]</scope>
</reference>